<evidence type="ECO:0000256" key="9">
    <source>
        <dbReference type="ARBA" id="ARBA00022840"/>
    </source>
</evidence>
<evidence type="ECO:0000256" key="8">
    <source>
        <dbReference type="ARBA" id="ARBA00022777"/>
    </source>
</evidence>
<proteinExistence type="predicted"/>
<evidence type="ECO:0000256" key="5">
    <source>
        <dbReference type="ARBA" id="ARBA00022679"/>
    </source>
</evidence>
<dbReference type="PIRSF" id="PIRSF037431">
    <property type="entry name" value="STHK_LiaS"/>
    <property type="match status" value="1"/>
</dbReference>
<dbReference type="RefSeq" id="WP_133430393.1">
    <property type="nucleotide sequence ID" value="NZ_BMCC01000004.1"/>
</dbReference>
<evidence type="ECO:0000256" key="14">
    <source>
        <dbReference type="SAM" id="Phobius"/>
    </source>
</evidence>
<keyword evidence="17" id="KW-1185">Reference proteome</keyword>
<dbReference type="PROSITE" id="PS50109">
    <property type="entry name" value="HIS_KIN"/>
    <property type="match status" value="1"/>
</dbReference>
<dbReference type="InterPro" id="IPR036890">
    <property type="entry name" value="HATPase_C_sf"/>
</dbReference>
<evidence type="ECO:0000256" key="12">
    <source>
        <dbReference type="ARBA" id="ARBA00023136"/>
    </source>
</evidence>
<evidence type="ECO:0000256" key="11">
    <source>
        <dbReference type="ARBA" id="ARBA00023012"/>
    </source>
</evidence>
<dbReference type="InterPro" id="IPR011712">
    <property type="entry name" value="Sig_transdc_His_kin_sub3_dim/P"/>
</dbReference>
<dbReference type="GO" id="GO:0005886">
    <property type="term" value="C:plasma membrane"/>
    <property type="evidence" value="ECO:0007669"/>
    <property type="project" value="UniProtKB-SubCell"/>
</dbReference>
<dbReference type="EMBL" id="SCWE01000004">
    <property type="protein sequence ID" value="TDM01291.1"/>
    <property type="molecule type" value="Genomic_DNA"/>
</dbReference>
<dbReference type="Gene3D" id="1.20.5.1930">
    <property type="match status" value="1"/>
</dbReference>
<evidence type="ECO:0000256" key="10">
    <source>
        <dbReference type="ARBA" id="ARBA00022989"/>
    </source>
</evidence>
<dbReference type="InterPro" id="IPR003594">
    <property type="entry name" value="HATPase_dom"/>
</dbReference>
<dbReference type="GO" id="GO:0000155">
    <property type="term" value="F:phosphorelay sensor kinase activity"/>
    <property type="evidence" value="ECO:0007669"/>
    <property type="project" value="UniProtKB-UniRule"/>
</dbReference>
<evidence type="ECO:0000256" key="13">
    <source>
        <dbReference type="PIRNR" id="PIRNR037431"/>
    </source>
</evidence>
<keyword evidence="11 13" id="KW-0902">Two-component regulatory system</keyword>
<dbReference type="GO" id="GO:0046983">
    <property type="term" value="F:protein dimerization activity"/>
    <property type="evidence" value="ECO:0007669"/>
    <property type="project" value="InterPro"/>
</dbReference>
<dbReference type="SMART" id="SM00387">
    <property type="entry name" value="HATPase_c"/>
    <property type="match status" value="1"/>
</dbReference>
<feature type="transmembrane region" description="Helical" evidence="14">
    <location>
        <begin position="45"/>
        <end position="69"/>
    </location>
</feature>
<comment type="catalytic activity">
    <reaction evidence="1 13">
        <text>ATP + protein L-histidine = ADP + protein N-phospho-L-histidine.</text>
        <dbReference type="EC" id="2.7.13.3"/>
    </reaction>
</comment>
<dbReference type="Pfam" id="PF02518">
    <property type="entry name" value="HATPase_c"/>
    <property type="match status" value="1"/>
</dbReference>
<reference evidence="16 17" key="1">
    <citation type="submission" date="2019-01" db="EMBL/GenBank/DDBJ databases">
        <title>Draft genome sequences of the type strains of six Macrococcus species.</title>
        <authorList>
            <person name="Mazhar S."/>
            <person name="Altermann E."/>
            <person name="Hill C."/>
            <person name="Mcauliffe O."/>
        </authorList>
    </citation>
    <scope>NUCLEOTIDE SEQUENCE [LARGE SCALE GENOMIC DNA]</scope>
    <source>
        <strain evidence="16 17">CCM4809</strain>
    </source>
</reference>
<evidence type="ECO:0000256" key="2">
    <source>
        <dbReference type="ARBA" id="ARBA00004651"/>
    </source>
</evidence>
<keyword evidence="9 13" id="KW-0067">ATP-binding</keyword>
<keyword evidence="4" id="KW-0597">Phosphoprotein</keyword>
<gene>
    <name evidence="16" type="ORF">ERX37_09250</name>
</gene>
<evidence type="ECO:0000313" key="17">
    <source>
        <dbReference type="Proteomes" id="UP000295328"/>
    </source>
</evidence>
<keyword evidence="8 13" id="KW-0418">Kinase</keyword>
<name>A0A4R6BIH8_9STAP</name>
<protein>
    <recommendedName>
        <fullName evidence="13">Sensor histidine kinase</fullName>
        <ecNumber evidence="13">2.7.13.3</ecNumber>
    </recommendedName>
</protein>
<dbReference type="SUPFAM" id="SSF55874">
    <property type="entry name" value="ATPase domain of HSP90 chaperone/DNA topoisomerase II/histidine kinase"/>
    <property type="match status" value="1"/>
</dbReference>
<feature type="transmembrane region" description="Helical" evidence="14">
    <location>
        <begin position="7"/>
        <end position="25"/>
    </location>
</feature>
<organism evidence="16 17">
    <name type="scientific">Macrococcus hajekii</name>
    <dbReference type="NCBI Taxonomy" id="198482"/>
    <lineage>
        <taxon>Bacteria</taxon>
        <taxon>Bacillati</taxon>
        <taxon>Bacillota</taxon>
        <taxon>Bacilli</taxon>
        <taxon>Bacillales</taxon>
        <taxon>Staphylococcaceae</taxon>
        <taxon>Macrococcus</taxon>
    </lineage>
</organism>
<accession>A0A4R6BIH8</accession>
<keyword evidence="6 14" id="KW-0812">Transmembrane</keyword>
<dbReference type="InterPro" id="IPR005467">
    <property type="entry name" value="His_kinase_dom"/>
</dbReference>
<evidence type="ECO:0000256" key="7">
    <source>
        <dbReference type="ARBA" id="ARBA00022741"/>
    </source>
</evidence>
<dbReference type="OrthoDB" id="9795828at2"/>
<sequence length="347" mass="39804">MNNYTRFIGVMLILVYSLLFVFYVLDRIFTNIIYFQGMLNSHIVGVPALLLLNVIVILSCIIMGSLVAYKQNEQYAWLKEQIRAIDDGYAIRSSDHIELHPETEEVMTSIIKLNETLRTIKYQNQIATSDVNEQIVKKIVEEERQRLARELHDSVSQQLFAASMMLSALKTREVDTEMGQQIDLLERMLHEAQQEMRALLLHLRPLALQNKSLIDGITDLTMDLKQKTQLDIQLDLALINLTKGIEDQLFRITQEAISNTLRHAHAERLVIELFQIDGSLILRIADDGKGFDMALRDETRYGINTMKERALEIGGSCQIISAPESGTRIEIKVPINEEDEHESIIRR</sequence>
<comment type="caution">
    <text evidence="16">The sequence shown here is derived from an EMBL/GenBank/DDBJ whole genome shotgun (WGS) entry which is preliminary data.</text>
</comment>
<dbReference type="Gene3D" id="3.30.565.10">
    <property type="entry name" value="Histidine kinase-like ATPase, C-terminal domain"/>
    <property type="match status" value="1"/>
</dbReference>
<keyword evidence="10 14" id="KW-1133">Transmembrane helix</keyword>
<feature type="domain" description="Histidine kinase" evidence="15">
    <location>
        <begin position="146"/>
        <end position="337"/>
    </location>
</feature>
<comment type="subcellular location">
    <subcellularLocation>
        <location evidence="2 13">Cell membrane</location>
        <topology evidence="2 13">Multi-pass membrane protein</topology>
    </subcellularLocation>
</comment>
<dbReference type="EC" id="2.7.13.3" evidence="13"/>
<keyword evidence="5 13" id="KW-0808">Transferase</keyword>
<dbReference type="CDD" id="cd16917">
    <property type="entry name" value="HATPase_UhpB-NarQ-NarX-like"/>
    <property type="match status" value="1"/>
</dbReference>
<dbReference type="InterPro" id="IPR050482">
    <property type="entry name" value="Sensor_HK_TwoCompSys"/>
</dbReference>
<evidence type="ECO:0000256" key="4">
    <source>
        <dbReference type="ARBA" id="ARBA00022553"/>
    </source>
</evidence>
<dbReference type="PANTHER" id="PTHR24421">
    <property type="entry name" value="NITRATE/NITRITE SENSOR PROTEIN NARX-RELATED"/>
    <property type="match status" value="1"/>
</dbReference>
<evidence type="ECO:0000259" key="15">
    <source>
        <dbReference type="PROSITE" id="PS50109"/>
    </source>
</evidence>
<keyword evidence="12 13" id="KW-0472">Membrane</keyword>
<dbReference type="Pfam" id="PF07730">
    <property type="entry name" value="HisKA_3"/>
    <property type="match status" value="1"/>
</dbReference>
<dbReference type="AlphaFoldDB" id="A0A4R6BIH8"/>
<evidence type="ECO:0000256" key="6">
    <source>
        <dbReference type="ARBA" id="ARBA00022692"/>
    </source>
</evidence>
<dbReference type="PANTHER" id="PTHR24421:SF37">
    <property type="entry name" value="SENSOR HISTIDINE KINASE NARS"/>
    <property type="match status" value="1"/>
</dbReference>
<evidence type="ECO:0000256" key="1">
    <source>
        <dbReference type="ARBA" id="ARBA00000085"/>
    </source>
</evidence>
<dbReference type="GO" id="GO:0005524">
    <property type="term" value="F:ATP binding"/>
    <property type="evidence" value="ECO:0007669"/>
    <property type="project" value="UniProtKB-UniRule"/>
</dbReference>
<dbReference type="Proteomes" id="UP000295328">
    <property type="component" value="Unassembled WGS sequence"/>
</dbReference>
<keyword evidence="7 13" id="KW-0547">Nucleotide-binding</keyword>
<dbReference type="InterPro" id="IPR017202">
    <property type="entry name" value="LiaS/VraS"/>
</dbReference>
<keyword evidence="3 13" id="KW-1003">Cell membrane</keyword>
<evidence type="ECO:0000313" key="16">
    <source>
        <dbReference type="EMBL" id="TDM01291.1"/>
    </source>
</evidence>
<evidence type="ECO:0000256" key="3">
    <source>
        <dbReference type="ARBA" id="ARBA00022475"/>
    </source>
</evidence>